<dbReference type="Proteomes" id="UP000593567">
    <property type="component" value="Unassembled WGS sequence"/>
</dbReference>
<evidence type="ECO:0000313" key="1">
    <source>
        <dbReference type="EMBL" id="KAF6032605.1"/>
    </source>
</evidence>
<sequence length="114" mass="13429">MEKYKERMLTRSKARTDIEEPAVIKYITNDPMKRSWSEVSSNWNYGPSTRKSHQHSHLLEHSKEHEHKALLNASRCLEKICSMTQPISLPPIRTKDLVSGQIHWIYNTSNHKLY</sequence>
<gene>
    <name evidence="1" type="ORF">EB796_009077</name>
</gene>
<accession>A0A7J7K341</accession>
<name>A0A7J7K341_BUGNE</name>
<reference evidence="1" key="1">
    <citation type="submission" date="2020-06" db="EMBL/GenBank/DDBJ databases">
        <title>Draft genome of Bugula neritina, a colonial animal packing powerful symbionts and potential medicines.</title>
        <authorList>
            <person name="Rayko M."/>
        </authorList>
    </citation>
    <scope>NUCLEOTIDE SEQUENCE [LARGE SCALE GENOMIC DNA]</scope>
    <source>
        <strain evidence="1">Kwan_BN1</strain>
    </source>
</reference>
<protein>
    <submittedName>
        <fullName evidence="1">Uncharacterized protein</fullName>
    </submittedName>
</protein>
<evidence type="ECO:0000313" key="2">
    <source>
        <dbReference type="Proteomes" id="UP000593567"/>
    </source>
</evidence>
<organism evidence="1 2">
    <name type="scientific">Bugula neritina</name>
    <name type="common">Brown bryozoan</name>
    <name type="synonym">Sertularia neritina</name>
    <dbReference type="NCBI Taxonomy" id="10212"/>
    <lineage>
        <taxon>Eukaryota</taxon>
        <taxon>Metazoa</taxon>
        <taxon>Spiralia</taxon>
        <taxon>Lophotrochozoa</taxon>
        <taxon>Bryozoa</taxon>
        <taxon>Gymnolaemata</taxon>
        <taxon>Cheilostomatida</taxon>
        <taxon>Flustrina</taxon>
        <taxon>Buguloidea</taxon>
        <taxon>Bugulidae</taxon>
        <taxon>Bugula</taxon>
    </lineage>
</organism>
<comment type="caution">
    <text evidence="1">The sequence shown here is derived from an EMBL/GenBank/DDBJ whole genome shotgun (WGS) entry which is preliminary data.</text>
</comment>
<proteinExistence type="predicted"/>
<dbReference type="EMBL" id="VXIV02001496">
    <property type="protein sequence ID" value="KAF6032605.1"/>
    <property type="molecule type" value="Genomic_DNA"/>
</dbReference>
<dbReference type="AlphaFoldDB" id="A0A7J7K341"/>
<keyword evidence="2" id="KW-1185">Reference proteome</keyword>